<feature type="compositionally biased region" description="Acidic residues" evidence="1">
    <location>
        <begin position="616"/>
        <end position="625"/>
    </location>
</feature>
<feature type="region of interest" description="Disordered" evidence="1">
    <location>
        <begin position="959"/>
        <end position="997"/>
    </location>
</feature>
<feature type="compositionally biased region" description="Low complexity" evidence="1">
    <location>
        <begin position="124"/>
        <end position="152"/>
    </location>
</feature>
<evidence type="ECO:0000256" key="1">
    <source>
        <dbReference type="SAM" id="MobiDB-lite"/>
    </source>
</evidence>
<feature type="compositionally biased region" description="Acidic residues" evidence="1">
    <location>
        <begin position="647"/>
        <end position="668"/>
    </location>
</feature>
<dbReference type="OMA" id="ELGHRCD"/>
<feature type="region of interest" description="Disordered" evidence="1">
    <location>
        <begin position="280"/>
        <end position="309"/>
    </location>
</feature>
<feature type="compositionally biased region" description="Acidic residues" evidence="1">
    <location>
        <begin position="981"/>
        <end position="990"/>
    </location>
</feature>
<dbReference type="OrthoDB" id="5599005at2759"/>
<feature type="region of interest" description="Disordered" evidence="1">
    <location>
        <begin position="411"/>
        <end position="445"/>
    </location>
</feature>
<feature type="region of interest" description="Disordered" evidence="1">
    <location>
        <begin position="164"/>
        <end position="220"/>
    </location>
</feature>
<evidence type="ECO:0000313" key="2">
    <source>
        <dbReference type="EMBL" id="KNE59932.1"/>
    </source>
</evidence>
<reference evidence="2 3" key="1">
    <citation type="submission" date="2009-11" db="EMBL/GenBank/DDBJ databases">
        <title>Annotation of Allomyces macrogynus ATCC 38327.</title>
        <authorList>
            <consortium name="The Broad Institute Genome Sequencing Platform"/>
            <person name="Russ C."/>
            <person name="Cuomo C."/>
            <person name="Burger G."/>
            <person name="Gray M.W."/>
            <person name="Holland P.W.H."/>
            <person name="King N."/>
            <person name="Lang F.B.F."/>
            <person name="Roger A.J."/>
            <person name="Ruiz-Trillo I."/>
            <person name="Young S.K."/>
            <person name="Zeng Q."/>
            <person name="Gargeya S."/>
            <person name="Fitzgerald M."/>
            <person name="Haas B."/>
            <person name="Abouelleil A."/>
            <person name="Alvarado L."/>
            <person name="Arachchi H.M."/>
            <person name="Berlin A."/>
            <person name="Chapman S.B."/>
            <person name="Gearin G."/>
            <person name="Goldberg J."/>
            <person name="Griggs A."/>
            <person name="Gujja S."/>
            <person name="Hansen M."/>
            <person name="Heiman D."/>
            <person name="Howarth C."/>
            <person name="Larimer J."/>
            <person name="Lui A."/>
            <person name="MacDonald P.J.P."/>
            <person name="McCowen C."/>
            <person name="Montmayeur A."/>
            <person name="Murphy C."/>
            <person name="Neiman D."/>
            <person name="Pearson M."/>
            <person name="Priest M."/>
            <person name="Roberts A."/>
            <person name="Saif S."/>
            <person name="Shea T."/>
            <person name="Sisk P."/>
            <person name="Stolte C."/>
            <person name="Sykes S."/>
            <person name="Wortman J."/>
            <person name="Nusbaum C."/>
            <person name="Birren B."/>
        </authorList>
    </citation>
    <scope>NUCLEOTIDE SEQUENCE [LARGE SCALE GENOMIC DNA]</scope>
    <source>
        <strain evidence="2 3">ATCC 38327</strain>
    </source>
</reference>
<feature type="compositionally biased region" description="Pro residues" evidence="1">
    <location>
        <begin position="200"/>
        <end position="217"/>
    </location>
</feature>
<dbReference type="PRINTS" id="PR01217">
    <property type="entry name" value="PRICHEXTENSN"/>
</dbReference>
<feature type="region of interest" description="Disordered" evidence="1">
    <location>
        <begin position="506"/>
        <end position="537"/>
    </location>
</feature>
<feature type="compositionally biased region" description="Pro residues" evidence="1">
    <location>
        <begin position="880"/>
        <end position="889"/>
    </location>
</feature>
<evidence type="ECO:0000313" key="3">
    <source>
        <dbReference type="Proteomes" id="UP000054350"/>
    </source>
</evidence>
<accession>A0A0L0SBW2</accession>
<feature type="compositionally biased region" description="Low complexity" evidence="1">
    <location>
        <begin position="15"/>
        <end position="24"/>
    </location>
</feature>
<reference evidence="3" key="2">
    <citation type="submission" date="2009-11" db="EMBL/GenBank/DDBJ databases">
        <title>The Genome Sequence of Allomyces macrogynus strain ATCC 38327.</title>
        <authorList>
            <consortium name="The Broad Institute Genome Sequencing Platform"/>
            <person name="Russ C."/>
            <person name="Cuomo C."/>
            <person name="Shea T."/>
            <person name="Young S.K."/>
            <person name="Zeng Q."/>
            <person name="Koehrsen M."/>
            <person name="Haas B."/>
            <person name="Borodovsky M."/>
            <person name="Guigo R."/>
            <person name="Alvarado L."/>
            <person name="Berlin A."/>
            <person name="Borenstein D."/>
            <person name="Chen Z."/>
            <person name="Engels R."/>
            <person name="Freedman E."/>
            <person name="Gellesch M."/>
            <person name="Goldberg J."/>
            <person name="Griggs A."/>
            <person name="Gujja S."/>
            <person name="Heiman D."/>
            <person name="Hepburn T."/>
            <person name="Howarth C."/>
            <person name="Jen D."/>
            <person name="Larson L."/>
            <person name="Lewis B."/>
            <person name="Mehta T."/>
            <person name="Park D."/>
            <person name="Pearson M."/>
            <person name="Roberts A."/>
            <person name="Saif S."/>
            <person name="Shenoy N."/>
            <person name="Sisk P."/>
            <person name="Stolte C."/>
            <person name="Sykes S."/>
            <person name="Walk T."/>
            <person name="White J."/>
            <person name="Yandava C."/>
            <person name="Burger G."/>
            <person name="Gray M.W."/>
            <person name="Holland P.W.H."/>
            <person name="King N."/>
            <person name="Lang F.B.F."/>
            <person name="Roger A.J."/>
            <person name="Ruiz-Trillo I."/>
            <person name="Lander E."/>
            <person name="Nusbaum C."/>
        </authorList>
    </citation>
    <scope>NUCLEOTIDE SEQUENCE [LARGE SCALE GENOMIC DNA]</scope>
    <source>
        <strain evidence="3">ATCC 38327</strain>
    </source>
</reference>
<feature type="compositionally biased region" description="Basic and acidic residues" evidence="1">
    <location>
        <begin position="669"/>
        <end position="678"/>
    </location>
</feature>
<gene>
    <name evidence="2" type="ORF">AMAG_05381</name>
</gene>
<protein>
    <submittedName>
        <fullName evidence="2">Uncharacterized protein</fullName>
    </submittedName>
</protein>
<feature type="compositionally biased region" description="Acidic residues" evidence="1">
    <location>
        <begin position="790"/>
        <end position="818"/>
    </location>
</feature>
<feature type="compositionally biased region" description="Low complexity" evidence="1">
    <location>
        <begin position="331"/>
        <end position="352"/>
    </location>
</feature>
<feature type="compositionally biased region" description="Acidic residues" evidence="1">
    <location>
        <begin position="724"/>
        <end position="736"/>
    </location>
</feature>
<feature type="compositionally biased region" description="Basic and acidic residues" evidence="1">
    <location>
        <begin position="93"/>
        <end position="123"/>
    </location>
</feature>
<name>A0A0L0SBW2_ALLM3</name>
<feature type="region of interest" description="Disordered" evidence="1">
    <location>
        <begin position="327"/>
        <end position="353"/>
    </location>
</feature>
<feature type="compositionally biased region" description="Acidic residues" evidence="1">
    <location>
        <begin position="848"/>
        <end position="859"/>
    </location>
</feature>
<dbReference type="AlphaFoldDB" id="A0A0L0SBW2"/>
<sequence>MPPAKRAATTDQAGSTSPSGAAPRRSSRLHAKRTGSIDTPLLEQLTPTPRRRTTRAKSSDVSAPTSPTPVRGTRGGRRRATGARSPTSAECSDDGHEQLAEHDEAREDGHGHRATDVVEDNRAVELAAAAAEVPAATMSSSTAPPSPPRTVSVDVRCASGEDDVAAVSAAPARRSDGDGEPVANPSIPATNAADTAPVHDAPPSPHAPVSLPAPVPAPVDATPSLPPLNVSFEPTLPKAPVEPLLSLFAAASARNPLGLARPPSPKLYFPKTDLVPVIVPPAPPRSPKRTAPTLAPATPAPSSAPAPASQFAISAAAPWRIDLFATPRPPRQQQAPAVAAPATPAPASTPSTWSCFADWGGATPRPGALPAAAPSTPTAWPVAFTATAESPLGSPAGTPRLGRKMAVDTTPRPAAVDATPWPPAVDTTPRPPAMNATPRPAGPSSRPVLVPLPSGESATNVPPAAAATAVARSSLFSCAPVWTMAPNAKPVGVRLEFATALKRSFSAMDEGSKVESSEVAEPPTPRPKARPVPSASRAVVVHEEKNKVLAPVVDEMMVDAEQEDDNDVIEVESVGSVEVPSDDGSDVNAGAMDVDDDEPDAAPAPVPAVDVIDFTDSIDEADELESGSHQLDARHAFDAGTHHQLDGNDELLGSDEDSGAESDDDGDDDKQAWHDHHATPRQRGWGSDSMATPRPFPRASTAAHVPPPHRSLFSGAAMSWSDNDPVDGEDVDDDAASDGSDPIVLDDSSDEEQVDELVSPSSAFPAAGVPIKREPAVWAEDVPIKHEPPTWDEDVAMDEYDDEYASADEEDWAEEDANDSWAGHASHAQPAWTQPSRPASTEVVAVDSSDDEAEDDDGPIDLISSSPSPPTSPVRHRAPNPAPPVPPTPVASAPIFAATPAVQSTPAPVSRTPSAALLVTPVHEPPTKKVKLFTVPHVDALATPRPAVPPTAAARHAFGTAFTPPAGDRAAATPSENEPAAPEDTEEENAPAEPAANGGFLAGFLKGILSAWRPPSFF</sequence>
<dbReference type="EMBL" id="GG745335">
    <property type="protein sequence ID" value="KNE59932.1"/>
    <property type="molecule type" value="Genomic_DNA"/>
</dbReference>
<feature type="region of interest" description="Disordered" evidence="1">
    <location>
        <begin position="576"/>
        <end position="768"/>
    </location>
</feature>
<dbReference type="Proteomes" id="UP000054350">
    <property type="component" value="Unassembled WGS sequence"/>
</dbReference>
<feature type="compositionally biased region" description="Low complexity" evidence="1">
    <location>
        <begin position="601"/>
        <end position="611"/>
    </location>
</feature>
<organism evidence="2 3">
    <name type="scientific">Allomyces macrogynus (strain ATCC 38327)</name>
    <name type="common">Allomyces javanicus var. macrogynus</name>
    <dbReference type="NCBI Taxonomy" id="578462"/>
    <lineage>
        <taxon>Eukaryota</taxon>
        <taxon>Fungi</taxon>
        <taxon>Fungi incertae sedis</taxon>
        <taxon>Blastocladiomycota</taxon>
        <taxon>Blastocladiomycetes</taxon>
        <taxon>Blastocladiales</taxon>
        <taxon>Blastocladiaceae</taxon>
        <taxon>Allomyces</taxon>
    </lineage>
</organism>
<dbReference type="VEuPathDB" id="FungiDB:AMAG_05381"/>
<feature type="region of interest" description="Disordered" evidence="1">
    <location>
        <begin position="780"/>
        <end position="892"/>
    </location>
</feature>
<keyword evidence="3" id="KW-1185">Reference proteome</keyword>
<proteinExistence type="predicted"/>
<feature type="region of interest" description="Disordered" evidence="1">
    <location>
        <begin position="1"/>
        <end position="152"/>
    </location>
</feature>
<feature type="compositionally biased region" description="Basic and acidic residues" evidence="1">
    <location>
        <begin position="631"/>
        <end position="646"/>
    </location>
</feature>